<evidence type="ECO:0000256" key="3">
    <source>
        <dbReference type="ARBA" id="ARBA00011048"/>
    </source>
</evidence>
<feature type="domain" description="NADH:flavin oxidoreductase/NADH oxidase N-terminal" evidence="10">
    <location>
        <begin position="9"/>
        <end position="361"/>
    </location>
</feature>
<evidence type="ECO:0000256" key="4">
    <source>
        <dbReference type="ARBA" id="ARBA00022630"/>
    </source>
</evidence>
<name>A0A6I4TB03_9SPHN</name>
<evidence type="ECO:0000256" key="9">
    <source>
        <dbReference type="ARBA" id="ARBA00023014"/>
    </source>
</evidence>
<dbReference type="CDD" id="cd02803">
    <property type="entry name" value="OYE_like_FMN_family"/>
    <property type="match status" value="1"/>
</dbReference>
<evidence type="ECO:0000256" key="2">
    <source>
        <dbReference type="ARBA" id="ARBA00001966"/>
    </source>
</evidence>
<dbReference type="InterPro" id="IPR023753">
    <property type="entry name" value="FAD/NAD-binding_dom"/>
</dbReference>
<dbReference type="InterPro" id="IPR001155">
    <property type="entry name" value="OxRdtase_FMN_N"/>
</dbReference>
<dbReference type="EMBL" id="WTZA01000001">
    <property type="protein sequence ID" value="MXO74293.1"/>
    <property type="molecule type" value="Genomic_DNA"/>
</dbReference>
<dbReference type="GO" id="GO:0016491">
    <property type="term" value="F:oxidoreductase activity"/>
    <property type="evidence" value="ECO:0007669"/>
    <property type="project" value="UniProtKB-KW"/>
</dbReference>
<evidence type="ECO:0000256" key="7">
    <source>
        <dbReference type="ARBA" id="ARBA00023002"/>
    </source>
</evidence>
<dbReference type="Proteomes" id="UP000439522">
    <property type="component" value="Unassembled WGS sequence"/>
</dbReference>
<keyword evidence="8" id="KW-0408">Iron</keyword>
<protein>
    <submittedName>
        <fullName evidence="12">NAD(P)-binding protein</fullName>
    </submittedName>
</protein>
<dbReference type="PRINTS" id="PR00411">
    <property type="entry name" value="PNDRDTASEI"/>
</dbReference>
<dbReference type="GO" id="GO:0051536">
    <property type="term" value="F:iron-sulfur cluster binding"/>
    <property type="evidence" value="ECO:0007669"/>
    <property type="project" value="UniProtKB-KW"/>
</dbReference>
<comment type="cofactor">
    <cofactor evidence="1">
        <name>FMN</name>
        <dbReference type="ChEBI" id="CHEBI:58210"/>
    </cofactor>
</comment>
<dbReference type="InterPro" id="IPR013785">
    <property type="entry name" value="Aldolase_TIM"/>
</dbReference>
<keyword evidence="4" id="KW-0285">Flavoprotein</keyword>
<dbReference type="OrthoDB" id="9804454at2"/>
<evidence type="ECO:0000256" key="5">
    <source>
        <dbReference type="ARBA" id="ARBA00022643"/>
    </source>
</evidence>
<feature type="domain" description="FAD/NAD(P)-binding" evidence="11">
    <location>
        <begin position="406"/>
        <end position="679"/>
    </location>
</feature>
<dbReference type="Pfam" id="PF07992">
    <property type="entry name" value="Pyr_redox_2"/>
    <property type="match status" value="1"/>
</dbReference>
<dbReference type="GO" id="GO:0046872">
    <property type="term" value="F:metal ion binding"/>
    <property type="evidence" value="ECO:0007669"/>
    <property type="project" value="UniProtKB-KW"/>
</dbReference>
<dbReference type="PRINTS" id="PR00368">
    <property type="entry name" value="FADPNR"/>
</dbReference>
<evidence type="ECO:0000256" key="6">
    <source>
        <dbReference type="ARBA" id="ARBA00022723"/>
    </source>
</evidence>
<keyword evidence="6" id="KW-0479">Metal-binding</keyword>
<dbReference type="AlphaFoldDB" id="A0A6I4TB03"/>
<accession>A0A6I4TB03</accession>
<proteinExistence type="inferred from homology"/>
<comment type="similarity">
    <text evidence="3">In the N-terminal section; belongs to the NADH:flavin oxidoreductase/NADH oxidase family.</text>
</comment>
<keyword evidence="9" id="KW-0411">Iron-sulfur</keyword>
<evidence type="ECO:0000256" key="8">
    <source>
        <dbReference type="ARBA" id="ARBA00023004"/>
    </source>
</evidence>
<reference evidence="12 13" key="1">
    <citation type="submission" date="2019-12" db="EMBL/GenBank/DDBJ databases">
        <title>Genomic-based taxomic classification of the family Erythrobacteraceae.</title>
        <authorList>
            <person name="Xu L."/>
        </authorList>
    </citation>
    <scope>NUCLEOTIDE SEQUENCE [LARGE SCALE GENOMIC DNA]</scope>
    <source>
        <strain evidence="12 13">100921-2</strain>
    </source>
</reference>
<dbReference type="InterPro" id="IPR051793">
    <property type="entry name" value="NADH:flavin_oxidoreductase"/>
</dbReference>
<comment type="caution">
    <text evidence="12">The sequence shown here is derived from an EMBL/GenBank/DDBJ whole genome shotgun (WGS) entry which is preliminary data.</text>
</comment>
<gene>
    <name evidence="12" type="ORF">GRI40_03525</name>
</gene>
<dbReference type="Gene3D" id="3.50.50.60">
    <property type="entry name" value="FAD/NAD(P)-binding domain"/>
    <property type="match status" value="1"/>
</dbReference>
<dbReference type="PANTHER" id="PTHR42917">
    <property type="entry name" value="2,4-DIENOYL-COA REDUCTASE"/>
    <property type="match status" value="1"/>
</dbReference>
<dbReference type="SUPFAM" id="SSF51905">
    <property type="entry name" value="FAD/NAD(P)-binding domain"/>
    <property type="match status" value="1"/>
</dbReference>
<keyword evidence="7" id="KW-0560">Oxidoreductase</keyword>
<evidence type="ECO:0000259" key="11">
    <source>
        <dbReference type="Pfam" id="PF07992"/>
    </source>
</evidence>
<evidence type="ECO:0000256" key="1">
    <source>
        <dbReference type="ARBA" id="ARBA00001917"/>
    </source>
</evidence>
<dbReference type="Pfam" id="PF00724">
    <property type="entry name" value="Oxidored_FMN"/>
    <property type="match status" value="1"/>
</dbReference>
<dbReference type="SUPFAM" id="SSF51395">
    <property type="entry name" value="FMN-linked oxidoreductases"/>
    <property type="match status" value="1"/>
</dbReference>
<keyword evidence="5" id="KW-0288">FMN</keyword>
<dbReference type="GO" id="GO:0010181">
    <property type="term" value="F:FMN binding"/>
    <property type="evidence" value="ECO:0007669"/>
    <property type="project" value="InterPro"/>
</dbReference>
<dbReference type="InterPro" id="IPR036188">
    <property type="entry name" value="FAD/NAD-bd_sf"/>
</dbReference>
<organism evidence="12 13">
    <name type="scientific">Tsuneonella aeria</name>
    <dbReference type="NCBI Taxonomy" id="1837929"/>
    <lineage>
        <taxon>Bacteria</taxon>
        <taxon>Pseudomonadati</taxon>
        <taxon>Pseudomonadota</taxon>
        <taxon>Alphaproteobacteria</taxon>
        <taxon>Sphingomonadales</taxon>
        <taxon>Erythrobacteraceae</taxon>
        <taxon>Tsuneonella</taxon>
    </lineage>
</organism>
<evidence type="ECO:0000313" key="13">
    <source>
        <dbReference type="Proteomes" id="UP000439522"/>
    </source>
</evidence>
<dbReference type="PANTHER" id="PTHR42917:SF2">
    <property type="entry name" value="2,4-DIENOYL-COA REDUCTASE [(2E)-ENOYL-COA-PRODUCING]"/>
    <property type="match status" value="1"/>
</dbReference>
<sequence length="707" mass="74867">MSASPYAHLLSPGRIGSMELRNRIAVTAMGVSLSEPDGTVGERLAAYHEEQARGGAGLIITGVLGVAWPVGAVQPCQTAISDDKFLPGLTALASRVHAHGAKIAAQLHHGGLVAGYSSDEFDQPLWTPSVPPPMQGDFLDYFLPEELAGFAGGKLPSLKVLDKADIDLVVAQFAAGARRAREAGFDGVEIHSGHGYLLSSFISPKTNTRTDEYGGSLENRVRLLLEVIAAVRAEVGPDFPVWCKLDSREIGKEGGIELDDCIAAAKLVERAGVDAITVTAYHDTGKGKLHSGSNIPHEPETNIPSAAEVRRAVGIPVIASGRVEPEAGDKHIADGKYDFLAMGRKLLADPALPAKLAGNAPDSVRPCIYCYTCVSTAYVRTQVRCAVNPETGFECERPTSLVTGKHFVIVGGGPGGMEAARRMHEAGNRVTLIEKGARLGGTLRIASLAYPANERLLDWLIQEVERSSIDVRLNTEADAGLLRELKPDAVIVASGARRAMPDLPGNDLPHVFSGEDMRNLLLGEGSTELKRKTGLMTRMATRIGAATGATANIDFVRTATKAWMPLGQNVVIVGGELVGVELAEFLHERGRTVTVLEPSPALGRGLTLVRRMRLLAELKEHGVALLAGVRDLSIEQDVVRFTDAAGAERTVPADHVIVAMGAHGDTSLADRLRADGFAVETVGDANGVSYIEGAIRGAADAVMRLSA</sequence>
<dbReference type="RefSeq" id="WP_160610064.1">
    <property type="nucleotide sequence ID" value="NZ_WTZA01000001.1"/>
</dbReference>
<evidence type="ECO:0000259" key="10">
    <source>
        <dbReference type="Pfam" id="PF00724"/>
    </source>
</evidence>
<dbReference type="Gene3D" id="3.40.50.720">
    <property type="entry name" value="NAD(P)-binding Rossmann-like Domain"/>
    <property type="match status" value="1"/>
</dbReference>
<dbReference type="Gene3D" id="3.20.20.70">
    <property type="entry name" value="Aldolase class I"/>
    <property type="match status" value="1"/>
</dbReference>
<keyword evidence="13" id="KW-1185">Reference proteome</keyword>
<evidence type="ECO:0000313" key="12">
    <source>
        <dbReference type="EMBL" id="MXO74293.1"/>
    </source>
</evidence>
<comment type="cofactor">
    <cofactor evidence="2">
        <name>[4Fe-4S] cluster</name>
        <dbReference type="ChEBI" id="CHEBI:49883"/>
    </cofactor>
</comment>